<proteinExistence type="predicted"/>
<keyword evidence="2" id="KW-0732">Signal</keyword>
<dbReference type="Proteomes" id="UP000053872">
    <property type="component" value="Unassembled WGS sequence"/>
</dbReference>
<dbReference type="GO" id="GO:0016020">
    <property type="term" value="C:membrane"/>
    <property type="evidence" value="ECO:0007669"/>
    <property type="project" value="InterPro"/>
</dbReference>
<keyword evidence="1" id="KW-0472">Membrane</keyword>
<feature type="non-terminal residue" evidence="3">
    <location>
        <position position="1"/>
    </location>
</feature>
<keyword evidence="4" id="KW-1185">Reference proteome</keyword>
<name>A0A2I0LLM0_COLLI</name>
<dbReference type="InParanoid" id="A0A2I0LLM0"/>
<organism evidence="3 4">
    <name type="scientific">Columba livia</name>
    <name type="common">Rock dove</name>
    <dbReference type="NCBI Taxonomy" id="8932"/>
    <lineage>
        <taxon>Eukaryota</taxon>
        <taxon>Metazoa</taxon>
        <taxon>Chordata</taxon>
        <taxon>Craniata</taxon>
        <taxon>Vertebrata</taxon>
        <taxon>Euteleostomi</taxon>
        <taxon>Archelosauria</taxon>
        <taxon>Archosauria</taxon>
        <taxon>Dinosauria</taxon>
        <taxon>Saurischia</taxon>
        <taxon>Theropoda</taxon>
        <taxon>Coelurosauria</taxon>
        <taxon>Aves</taxon>
        <taxon>Neognathae</taxon>
        <taxon>Neoaves</taxon>
        <taxon>Columbimorphae</taxon>
        <taxon>Columbiformes</taxon>
        <taxon>Columbidae</taxon>
        <taxon>Columba</taxon>
    </lineage>
</organism>
<dbReference type="GO" id="GO:0008654">
    <property type="term" value="P:phospholipid biosynthetic process"/>
    <property type="evidence" value="ECO:0007669"/>
    <property type="project" value="InterPro"/>
</dbReference>
<feature type="signal peptide" evidence="2">
    <location>
        <begin position="1"/>
        <end position="34"/>
    </location>
</feature>
<dbReference type="Gene3D" id="1.20.120.1760">
    <property type="match status" value="1"/>
</dbReference>
<dbReference type="GO" id="GO:0016780">
    <property type="term" value="F:phosphotransferase activity, for other substituted phosphate groups"/>
    <property type="evidence" value="ECO:0007669"/>
    <property type="project" value="InterPro"/>
</dbReference>
<dbReference type="Pfam" id="PF01066">
    <property type="entry name" value="CDP-OH_P_transf"/>
    <property type="match status" value="1"/>
</dbReference>
<evidence type="ECO:0000256" key="1">
    <source>
        <dbReference type="SAM" id="Phobius"/>
    </source>
</evidence>
<reference evidence="3 4" key="1">
    <citation type="journal article" date="2013" name="Science">
        <title>Genomic diversity and evolution of the head crest in the rock pigeon.</title>
        <authorList>
            <person name="Shapiro M.D."/>
            <person name="Kronenberg Z."/>
            <person name="Li C."/>
            <person name="Domyan E.T."/>
            <person name="Pan H."/>
            <person name="Campbell M."/>
            <person name="Tan H."/>
            <person name="Huff C.D."/>
            <person name="Hu H."/>
            <person name="Vickrey A.I."/>
            <person name="Nielsen S.C."/>
            <person name="Stringham S.A."/>
            <person name="Hu H."/>
            <person name="Willerslev E."/>
            <person name="Gilbert M.T."/>
            <person name="Yandell M."/>
            <person name="Zhang G."/>
            <person name="Wang J."/>
        </authorList>
    </citation>
    <scope>NUCLEOTIDE SEQUENCE [LARGE SCALE GENOMIC DNA]</scope>
    <source>
        <tissue evidence="3">Blood</tissue>
    </source>
</reference>
<accession>A0A2I0LLM0</accession>
<feature type="transmembrane region" description="Helical" evidence="1">
    <location>
        <begin position="86"/>
        <end position="111"/>
    </location>
</feature>
<evidence type="ECO:0000313" key="3">
    <source>
        <dbReference type="EMBL" id="PKK18326.1"/>
    </source>
</evidence>
<keyword evidence="1" id="KW-1133">Transmembrane helix</keyword>
<comment type="caution">
    <text evidence="3">The sequence shown here is derived from an EMBL/GenBank/DDBJ whole genome shotgun (WGS) entry which is preliminary data.</text>
</comment>
<dbReference type="AlphaFoldDB" id="A0A2I0LLM0"/>
<evidence type="ECO:0000256" key="2">
    <source>
        <dbReference type="SAM" id="SignalP"/>
    </source>
</evidence>
<sequence length="135" mass="14541">GLSSVLCSLNRQYQYSCWLLLVGFLLDLADGAVARQLDACSALGEWVVPPPNPPPRVTAAVMGVFMLDRGSYPHDKVLESQLWKKVVYAGGVVTVLFSPAAVASVYCVAWSTSYIVFPFAVWSCKSPSSPSPNAQ</sequence>
<dbReference type="InterPro" id="IPR000462">
    <property type="entry name" value="CDP-OH_P_trans"/>
</dbReference>
<feature type="chain" id="PRO_5014144448" evidence="2">
    <location>
        <begin position="35"/>
        <end position="135"/>
    </location>
</feature>
<evidence type="ECO:0000313" key="4">
    <source>
        <dbReference type="Proteomes" id="UP000053872"/>
    </source>
</evidence>
<protein>
    <submittedName>
        <fullName evidence="3">Putative LOC106146008</fullName>
    </submittedName>
</protein>
<dbReference type="EMBL" id="AKCR02000212">
    <property type="protein sequence ID" value="PKK18326.1"/>
    <property type="molecule type" value="Genomic_DNA"/>
</dbReference>
<dbReference type="InterPro" id="IPR043130">
    <property type="entry name" value="CDP-OH_PTrfase_TM_dom"/>
</dbReference>
<gene>
    <name evidence="3" type="ORF">A306_00013935</name>
</gene>
<keyword evidence="1" id="KW-0812">Transmembrane</keyword>